<dbReference type="RefSeq" id="WP_192026713.1">
    <property type="nucleotide sequence ID" value="NZ_JACYTN010000022.1"/>
</dbReference>
<evidence type="ECO:0000256" key="6">
    <source>
        <dbReference type="SAM" id="MobiDB-lite"/>
    </source>
</evidence>
<dbReference type="InterPro" id="IPR030391">
    <property type="entry name" value="MeTrfase_TrmA_CS"/>
</dbReference>
<keyword evidence="9" id="KW-1185">Reference proteome</keyword>
<dbReference type="Gene3D" id="2.40.50.140">
    <property type="entry name" value="Nucleic acid-binding proteins"/>
    <property type="match status" value="1"/>
</dbReference>
<feature type="binding site" evidence="4">
    <location>
        <position position="437"/>
    </location>
    <ligand>
        <name>S-adenosyl-L-methionine</name>
        <dbReference type="ChEBI" id="CHEBI:59789"/>
    </ligand>
</feature>
<dbReference type="GO" id="GO:0008168">
    <property type="term" value="F:methyltransferase activity"/>
    <property type="evidence" value="ECO:0007669"/>
    <property type="project" value="UniProtKB-KW"/>
</dbReference>
<dbReference type="InterPro" id="IPR012340">
    <property type="entry name" value="NA-bd_OB-fold"/>
</dbReference>
<feature type="region of interest" description="Disordered" evidence="6">
    <location>
        <begin position="1"/>
        <end position="48"/>
    </location>
</feature>
<dbReference type="EC" id="2.1.1.190" evidence="8"/>
<evidence type="ECO:0000259" key="7">
    <source>
        <dbReference type="PROSITE" id="PS50926"/>
    </source>
</evidence>
<keyword evidence="1 4" id="KW-0489">Methyltransferase</keyword>
<dbReference type="InterPro" id="IPR030390">
    <property type="entry name" value="MeTrfase_TrmA_AS"/>
</dbReference>
<evidence type="ECO:0000313" key="9">
    <source>
        <dbReference type="Proteomes" id="UP000634529"/>
    </source>
</evidence>
<feature type="binding site" evidence="4">
    <location>
        <position position="387"/>
    </location>
    <ligand>
        <name>S-adenosyl-L-methionine</name>
        <dbReference type="ChEBI" id="CHEBI:59789"/>
    </ligand>
</feature>
<comment type="similarity">
    <text evidence="4">Belongs to the class I-like SAM-binding methyltransferase superfamily. RNA M5U methyltransferase family.</text>
</comment>
<dbReference type="NCBIfam" id="TIGR00479">
    <property type="entry name" value="rumA"/>
    <property type="match status" value="1"/>
</dbReference>
<dbReference type="Pfam" id="PF05958">
    <property type="entry name" value="tRNA_U5-meth_tr"/>
    <property type="match status" value="1"/>
</dbReference>
<dbReference type="Gene3D" id="2.40.50.1070">
    <property type="match status" value="1"/>
</dbReference>
<dbReference type="Pfam" id="PF01938">
    <property type="entry name" value="TRAM"/>
    <property type="match status" value="1"/>
</dbReference>
<evidence type="ECO:0000313" key="8">
    <source>
        <dbReference type="EMBL" id="MBD8500418.1"/>
    </source>
</evidence>
<feature type="active site" description="Nucleophile" evidence="4">
    <location>
        <position position="512"/>
    </location>
</feature>
<proteinExistence type="inferred from homology"/>
<evidence type="ECO:0000256" key="4">
    <source>
        <dbReference type="PROSITE-ProRule" id="PRU01024"/>
    </source>
</evidence>
<dbReference type="InterPro" id="IPR029063">
    <property type="entry name" value="SAM-dependent_MTases_sf"/>
</dbReference>
<reference evidence="8 9" key="1">
    <citation type="submission" date="2020-09" db="EMBL/GenBank/DDBJ databases">
        <title>Paenibacillus sp. CAU 1523 isolated from sand of Haeundae Beach.</title>
        <authorList>
            <person name="Kim W."/>
        </authorList>
    </citation>
    <scope>NUCLEOTIDE SEQUENCE [LARGE SCALE GENOMIC DNA]</scope>
    <source>
        <strain evidence="8 9">CAU 1523</strain>
    </source>
</reference>
<accession>A0ABR9B261</accession>
<dbReference type="Proteomes" id="UP000634529">
    <property type="component" value="Unassembled WGS sequence"/>
</dbReference>
<dbReference type="CDD" id="cd02440">
    <property type="entry name" value="AdoMet_MTases"/>
    <property type="match status" value="1"/>
</dbReference>
<comment type="caution">
    <text evidence="8">The sequence shown here is derived from an EMBL/GenBank/DDBJ whole genome shotgun (WGS) entry which is preliminary data.</text>
</comment>
<sequence>MNNQGKKPGQSGRRGQEQGQGKGRMRNNAGRGRANSSAASKAASTAPVQKNDEVTLDIIGLTHEGDGVGRVEGFTLFVEDALPGERIVAHVLKVKKQYGYAKLKKRLTDSEDRVEVTGRPEHYGGCQLEYMSYDAQLRWKQQHVVDVLERIGKFEVSKLTEAGSKVEGATELEAANDREAGVGCGASAFDMSDAINGTTNGVDSADTGATIESIQVLPTLGMDNPWRYRNKAQIPIGKDARTGELIGGYFARASHRIIDTDASLIQHEAMDAAMKIVKDVARQYGVAPYNEETHTGLLRHVVIRYGFHTNEMMIVLVTNGERLPQKEVIVDALVDRLPQLKSICQNINTKQTNVIMGDKTKVLWGSETITDYIGDLQFAISARSFYQVNPVQTEVLYEEAVKLAGLTGQETVIDAYCGIGTISLFLAQRAKRVLGVEIVEEAIADARRNAALNGITNTEFAVGASEVVIPQWKSAGITADVIVVDPPRKGCDPALLDTMLEMRPERIVYVSCNPSTLARDLRVLADGGYTVKIVQPVDMFPHTPHVECVSLLQLN</sequence>
<protein>
    <submittedName>
        <fullName evidence="8">23S rRNA (Uracil(1939)-C(5))-methyltransferase RlmD</fullName>
        <ecNumber evidence="8">2.1.1.190</ecNumber>
    </submittedName>
</protein>
<feature type="domain" description="TRAM" evidence="7">
    <location>
        <begin position="47"/>
        <end position="105"/>
    </location>
</feature>
<feature type="binding site" evidence="4">
    <location>
        <position position="416"/>
    </location>
    <ligand>
        <name>S-adenosyl-L-methionine</name>
        <dbReference type="ChEBI" id="CHEBI:59789"/>
    </ligand>
</feature>
<dbReference type="PROSITE" id="PS50926">
    <property type="entry name" value="TRAM"/>
    <property type="match status" value="1"/>
</dbReference>
<dbReference type="PROSITE" id="PS51687">
    <property type="entry name" value="SAM_MT_RNA_M5U"/>
    <property type="match status" value="1"/>
</dbReference>
<dbReference type="InterPro" id="IPR002792">
    <property type="entry name" value="TRAM_dom"/>
</dbReference>
<dbReference type="SUPFAM" id="SSF53335">
    <property type="entry name" value="S-adenosyl-L-methionine-dependent methyltransferases"/>
    <property type="match status" value="1"/>
</dbReference>
<dbReference type="PROSITE" id="PS01230">
    <property type="entry name" value="TRMA_1"/>
    <property type="match status" value="1"/>
</dbReference>
<evidence type="ECO:0000256" key="5">
    <source>
        <dbReference type="PROSITE-ProRule" id="PRU10015"/>
    </source>
</evidence>
<organism evidence="8 9">
    <name type="scientific">Paenibacillus arenosi</name>
    <dbReference type="NCBI Taxonomy" id="2774142"/>
    <lineage>
        <taxon>Bacteria</taxon>
        <taxon>Bacillati</taxon>
        <taxon>Bacillota</taxon>
        <taxon>Bacilli</taxon>
        <taxon>Bacillales</taxon>
        <taxon>Paenibacillaceae</taxon>
        <taxon>Paenibacillus</taxon>
    </lineage>
</organism>
<dbReference type="PROSITE" id="PS01231">
    <property type="entry name" value="TRMA_2"/>
    <property type="match status" value="1"/>
</dbReference>
<dbReference type="PANTHER" id="PTHR11061">
    <property type="entry name" value="RNA M5U METHYLTRANSFERASE"/>
    <property type="match status" value="1"/>
</dbReference>
<feature type="compositionally biased region" description="Low complexity" evidence="6">
    <location>
        <begin position="9"/>
        <end position="19"/>
    </location>
</feature>
<keyword evidence="2 4" id="KW-0808">Transferase</keyword>
<name>A0ABR9B261_9BACL</name>
<keyword evidence="3 4" id="KW-0949">S-adenosyl-L-methionine</keyword>
<gene>
    <name evidence="8" type="primary">rlmD</name>
    <name evidence="8" type="ORF">IFO66_19195</name>
</gene>
<dbReference type="PANTHER" id="PTHR11061:SF30">
    <property type="entry name" value="TRNA (URACIL(54)-C(5))-METHYLTRANSFERASE"/>
    <property type="match status" value="1"/>
</dbReference>
<dbReference type="InterPro" id="IPR010280">
    <property type="entry name" value="U5_MeTrfase_fam"/>
</dbReference>
<dbReference type="Gene3D" id="3.40.50.150">
    <property type="entry name" value="Vaccinia Virus protein VP39"/>
    <property type="match status" value="1"/>
</dbReference>
<evidence type="ECO:0000256" key="1">
    <source>
        <dbReference type="ARBA" id="ARBA00022603"/>
    </source>
</evidence>
<feature type="binding site" evidence="4">
    <location>
        <position position="485"/>
    </location>
    <ligand>
        <name>S-adenosyl-L-methionine</name>
        <dbReference type="ChEBI" id="CHEBI:59789"/>
    </ligand>
</feature>
<dbReference type="EMBL" id="JACYTN010000022">
    <property type="protein sequence ID" value="MBD8500418.1"/>
    <property type="molecule type" value="Genomic_DNA"/>
</dbReference>
<evidence type="ECO:0000256" key="3">
    <source>
        <dbReference type="ARBA" id="ARBA00022691"/>
    </source>
</evidence>
<feature type="active site" evidence="5">
    <location>
        <position position="512"/>
    </location>
</feature>
<dbReference type="SUPFAM" id="SSF50249">
    <property type="entry name" value="Nucleic acid-binding proteins"/>
    <property type="match status" value="1"/>
</dbReference>
<feature type="compositionally biased region" description="Low complexity" evidence="6">
    <location>
        <begin position="26"/>
        <end position="44"/>
    </location>
</feature>
<evidence type="ECO:0000256" key="2">
    <source>
        <dbReference type="ARBA" id="ARBA00022679"/>
    </source>
</evidence>
<dbReference type="GO" id="GO:0032259">
    <property type="term" value="P:methylation"/>
    <property type="evidence" value="ECO:0007669"/>
    <property type="project" value="UniProtKB-KW"/>
</dbReference>